<accession>A0ABV9HUZ3</accession>
<proteinExistence type="inferred from homology"/>
<gene>
    <name evidence="12" type="ORF">ACFO3O_05370</name>
</gene>
<evidence type="ECO:0000256" key="3">
    <source>
        <dbReference type="ARBA" id="ARBA00022679"/>
    </source>
</evidence>
<evidence type="ECO:0000256" key="5">
    <source>
        <dbReference type="ARBA" id="ARBA00022777"/>
    </source>
</evidence>
<keyword evidence="13" id="KW-1185">Reference proteome</keyword>
<dbReference type="InterPro" id="IPR050445">
    <property type="entry name" value="Bact_polysacc_biosynth/exp"/>
</dbReference>
<keyword evidence="5" id="KW-0418">Kinase</keyword>
<evidence type="ECO:0000313" key="12">
    <source>
        <dbReference type="EMBL" id="MFC4633325.1"/>
    </source>
</evidence>
<dbReference type="Proteomes" id="UP001596043">
    <property type="component" value="Unassembled WGS sequence"/>
</dbReference>
<organism evidence="12 13">
    <name type="scientific">Dokdonia ponticola</name>
    <dbReference type="NCBI Taxonomy" id="2041041"/>
    <lineage>
        <taxon>Bacteria</taxon>
        <taxon>Pseudomonadati</taxon>
        <taxon>Bacteroidota</taxon>
        <taxon>Flavobacteriia</taxon>
        <taxon>Flavobacteriales</taxon>
        <taxon>Flavobacteriaceae</taxon>
        <taxon>Dokdonia</taxon>
    </lineage>
</organism>
<dbReference type="PANTHER" id="PTHR32309">
    <property type="entry name" value="TYROSINE-PROTEIN KINASE"/>
    <property type="match status" value="1"/>
</dbReference>
<evidence type="ECO:0000256" key="4">
    <source>
        <dbReference type="ARBA" id="ARBA00022741"/>
    </source>
</evidence>
<dbReference type="SUPFAM" id="SSF52540">
    <property type="entry name" value="P-loop containing nucleoside triphosphate hydrolases"/>
    <property type="match status" value="1"/>
</dbReference>
<dbReference type="InterPro" id="IPR025669">
    <property type="entry name" value="AAA_dom"/>
</dbReference>
<dbReference type="Pfam" id="PF13807">
    <property type="entry name" value="GNVR"/>
    <property type="match status" value="1"/>
</dbReference>
<dbReference type="RefSeq" id="WP_379977526.1">
    <property type="nucleotide sequence ID" value="NZ_JBHSFV010000002.1"/>
</dbReference>
<keyword evidence="6" id="KW-0067">ATP-binding</keyword>
<sequence>MKENFNTSQENTRLKEQLKQYFQYWPWFLLSIIICISLAYLKLRYSTYNYITEATILIKDDKNASLSEIAVFEDLGLTGSSLSKSQFENEIEILRSRRLLSSVVNNLKSNIHYYKEGNIKTSELYERSPFTLEILSKYGDKNRKETGSFLVKVLSDSEFEIQQMNSEISNTYSFGEPFDVSFGTIALVAKQNIKEPGNKVNFIVNISDAENAVNRLRNSIKIQSVSKNSSILKLSLTSPQIIRAEATINALVEAYNKDAIEDRNLVSKNTAEFIANRLNIITEELDSVESDKVDFKEKNKITDITAEGQLFLENSNEINKRQVFMATQIELLRSMVEYLRSSEPYTLLPANLGIENLTIVQAVEGYNELILRRQRLLRSSTDENPLVLEVSYQIDQLKENIEDNLDTAILSLIIEEKDLRKQQNNINGKISQIPSIAKSSRDIERQQTIKESLYLYLLQKREETAISLAVTAPKAKIVDSAYSSKNPVSPKPRIIYLSSIVLGLLIPFGIIFIKLLFDTKIHNRVDLEKEIPTLPILGEIPSIESKESDVIKDNDRSVLAEAFRILRTNLGYFIKSKQNGNVIFVTSTIKGEGKTFVAYNLAITLRSTGKSVLLIGADIRNPQIHRYIDKSEWTIGLSEYLFDSSVEIESITNKPEADSQDFDIILSGRIPPNPAELLMSDRFEKIIEEARSKYDYVIVDTAPTLLVTDTLLISQLADTTVYVCRAGYTDKKLLQYPKELFDEGKLKNIAFAINGIKITNFGYGSKYGYGYGYGQEKPSVLKRLKRALRIGKS</sequence>
<evidence type="ECO:0000256" key="7">
    <source>
        <dbReference type="ARBA" id="ARBA00023137"/>
    </source>
</evidence>
<evidence type="ECO:0000259" key="10">
    <source>
        <dbReference type="Pfam" id="PF13614"/>
    </source>
</evidence>
<evidence type="ECO:0000256" key="6">
    <source>
        <dbReference type="ARBA" id="ARBA00022840"/>
    </source>
</evidence>
<comment type="similarity">
    <text evidence="1">Belongs to the CpsD/CapB family.</text>
</comment>
<keyword evidence="9" id="KW-0812">Transmembrane</keyword>
<comment type="catalytic activity">
    <reaction evidence="8">
        <text>L-tyrosyl-[protein] + ATP = O-phospho-L-tyrosyl-[protein] + ADP + H(+)</text>
        <dbReference type="Rhea" id="RHEA:10596"/>
        <dbReference type="Rhea" id="RHEA-COMP:10136"/>
        <dbReference type="Rhea" id="RHEA-COMP:20101"/>
        <dbReference type="ChEBI" id="CHEBI:15378"/>
        <dbReference type="ChEBI" id="CHEBI:30616"/>
        <dbReference type="ChEBI" id="CHEBI:46858"/>
        <dbReference type="ChEBI" id="CHEBI:61978"/>
        <dbReference type="ChEBI" id="CHEBI:456216"/>
        <dbReference type="EC" id="2.7.10.2"/>
    </reaction>
</comment>
<dbReference type="PANTHER" id="PTHR32309:SF13">
    <property type="entry name" value="FERRIC ENTEROBACTIN TRANSPORT PROTEIN FEPE"/>
    <property type="match status" value="1"/>
</dbReference>
<evidence type="ECO:0000259" key="11">
    <source>
        <dbReference type="Pfam" id="PF13807"/>
    </source>
</evidence>
<name>A0ABV9HUZ3_9FLAO</name>
<keyword evidence="4" id="KW-0547">Nucleotide-binding</keyword>
<dbReference type="Pfam" id="PF13614">
    <property type="entry name" value="AAA_31"/>
    <property type="match status" value="1"/>
</dbReference>
<keyword evidence="9" id="KW-0472">Membrane</keyword>
<evidence type="ECO:0000313" key="13">
    <source>
        <dbReference type="Proteomes" id="UP001596043"/>
    </source>
</evidence>
<dbReference type="CDD" id="cd05387">
    <property type="entry name" value="BY-kinase"/>
    <property type="match status" value="1"/>
</dbReference>
<evidence type="ECO:0000256" key="2">
    <source>
        <dbReference type="ARBA" id="ARBA00011903"/>
    </source>
</evidence>
<keyword evidence="7" id="KW-0829">Tyrosine-protein kinase</keyword>
<feature type="domain" description="AAA" evidence="10">
    <location>
        <begin position="582"/>
        <end position="710"/>
    </location>
</feature>
<feature type="domain" description="Tyrosine-protein kinase G-rich" evidence="11">
    <location>
        <begin position="444"/>
        <end position="514"/>
    </location>
</feature>
<dbReference type="Gene3D" id="3.40.50.300">
    <property type="entry name" value="P-loop containing nucleotide triphosphate hydrolases"/>
    <property type="match status" value="1"/>
</dbReference>
<evidence type="ECO:0000256" key="8">
    <source>
        <dbReference type="ARBA" id="ARBA00051245"/>
    </source>
</evidence>
<reference evidence="13" key="1">
    <citation type="journal article" date="2019" name="Int. J. Syst. Evol. Microbiol.">
        <title>The Global Catalogue of Microorganisms (GCM) 10K type strain sequencing project: providing services to taxonomists for standard genome sequencing and annotation.</title>
        <authorList>
            <consortium name="The Broad Institute Genomics Platform"/>
            <consortium name="The Broad Institute Genome Sequencing Center for Infectious Disease"/>
            <person name="Wu L."/>
            <person name="Ma J."/>
        </authorList>
    </citation>
    <scope>NUCLEOTIDE SEQUENCE [LARGE SCALE GENOMIC DNA]</scope>
    <source>
        <strain evidence="13">YJ-61-S</strain>
    </source>
</reference>
<dbReference type="EMBL" id="JBHSFV010000002">
    <property type="protein sequence ID" value="MFC4633325.1"/>
    <property type="molecule type" value="Genomic_DNA"/>
</dbReference>
<dbReference type="InterPro" id="IPR027417">
    <property type="entry name" value="P-loop_NTPase"/>
</dbReference>
<evidence type="ECO:0000256" key="1">
    <source>
        <dbReference type="ARBA" id="ARBA00007316"/>
    </source>
</evidence>
<dbReference type="InterPro" id="IPR005702">
    <property type="entry name" value="Wzc-like_C"/>
</dbReference>
<feature type="transmembrane region" description="Helical" evidence="9">
    <location>
        <begin position="494"/>
        <end position="517"/>
    </location>
</feature>
<dbReference type="InterPro" id="IPR032807">
    <property type="entry name" value="GNVR"/>
</dbReference>
<comment type="caution">
    <text evidence="12">The sequence shown here is derived from an EMBL/GenBank/DDBJ whole genome shotgun (WGS) entry which is preliminary data.</text>
</comment>
<dbReference type="NCBIfam" id="TIGR01007">
    <property type="entry name" value="eps_fam"/>
    <property type="match status" value="1"/>
</dbReference>
<evidence type="ECO:0000256" key="9">
    <source>
        <dbReference type="SAM" id="Phobius"/>
    </source>
</evidence>
<keyword evidence="3" id="KW-0808">Transferase</keyword>
<protein>
    <recommendedName>
        <fullName evidence="2">non-specific protein-tyrosine kinase</fullName>
        <ecNumber evidence="2">2.7.10.2</ecNumber>
    </recommendedName>
</protein>
<keyword evidence="9" id="KW-1133">Transmembrane helix</keyword>
<feature type="transmembrane region" description="Helical" evidence="9">
    <location>
        <begin position="21"/>
        <end position="41"/>
    </location>
</feature>
<dbReference type="EC" id="2.7.10.2" evidence="2"/>